<dbReference type="Proteomes" id="UP000602395">
    <property type="component" value="Unassembled WGS sequence"/>
</dbReference>
<gene>
    <name evidence="1" type="ORF">IDF66_21825</name>
</gene>
<protein>
    <recommendedName>
        <fullName evidence="3">DUF402 domain-containing protein</fullName>
    </recommendedName>
</protein>
<evidence type="ECO:0000313" key="2">
    <source>
        <dbReference type="Proteomes" id="UP000602395"/>
    </source>
</evidence>
<evidence type="ECO:0000313" key="1">
    <source>
        <dbReference type="EMBL" id="MBD1322227.1"/>
    </source>
</evidence>
<proteinExistence type="predicted"/>
<reference evidence="1 2" key="1">
    <citation type="submission" date="2020-09" db="EMBL/GenBank/DDBJ databases">
        <title>Novel species in genus Gordonia.</title>
        <authorList>
            <person name="Zhang G."/>
        </authorList>
    </citation>
    <scope>NUCLEOTIDE SEQUENCE [LARGE SCALE GENOMIC DNA]</scope>
    <source>
        <strain evidence="1 2">ON-33</strain>
    </source>
</reference>
<evidence type="ECO:0008006" key="3">
    <source>
        <dbReference type="Google" id="ProtNLM"/>
    </source>
</evidence>
<comment type="caution">
    <text evidence="1">The sequence shown here is derived from an EMBL/GenBank/DDBJ whole genome shotgun (WGS) entry which is preliminary data.</text>
</comment>
<dbReference type="RefSeq" id="WP_190268597.1">
    <property type="nucleotide sequence ID" value="NZ_BAABAD010000004.1"/>
</dbReference>
<keyword evidence="2" id="KW-1185">Reference proteome</keyword>
<dbReference type="EMBL" id="JACWMS010000005">
    <property type="protein sequence ID" value="MBD1322227.1"/>
    <property type="molecule type" value="Genomic_DNA"/>
</dbReference>
<accession>A0ABR7WKE3</accession>
<organism evidence="1 2">
    <name type="scientific">Gordonia hankookensis</name>
    <dbReference type="NCBI Taxonomy" id="589403"/>
    <lineage>
        <taxon>Bacteria</taxon>
        <taxon>Bacillati</taxon>
        <taxon>Actinomycetota</taxon>
        <taxon>Actinomycetes</taxon>
        <taxon>Mycobacteriales</taxon>
        <taxon>Gordoniaceae</taxon>
        <taxon>Gordonia</taxon>
    </lineage>
</organism>
<sequence length="244" mass="26727">MIAPIDIKVNLDDPSRALSALGLTYHQGRHREIWFAEVLPVSADSPFPLLSNHVIIRIRSGDVDDLTVKLRPCRQGQLAEPWTHPFDTDAVSYRLGWDWSGTHRVLAASAVCGRPPGSLAAEMAVGTDPLSVLDPAQRQFVVTCTPVGVPIDHLRALGPISSTTWSDITIDRVEVDIERWTVGDVDLLELCEQIHPRDGESLAMFEARAAARQQALEHAIRSRGLHLADTEVKTERVLAGLSGA</sequence>
<name>A0ABR7WKE3_9ACTN</name>